<feature type="domain" description="Solute-binding protein family 3/N-terminal" evidence="6">
    <location>
        <begin position="23"/>
        <end position="245"/>
    </location>
</feature>
<comment type="caution">
    <text evidence="8">The sequence shown here is derived from an EMBL/GenBank/DDBJ whole genome shotgun (WGS) entry which is preliminary data.</text>
</comment>
<dbReference type="PROSITE" id="PS01039">
    <property type="entry name" value="SBP_BACTERIAL_3"/>
    <property type="match status" value="1"/>
</dbReference>
<feature type="domain" description="Ionotropic glutamate receptor C-terminal" evidence="7">
    <location>
        <begin position="23"/>
        <end position="244"/>
    </location>
</feature>
<dbReference type="Pfam" id="PF00497">
    <property type="entry name" value="SBP_bac_3"/>
    <property type="match status" value="1"/>
</dbReference>
<dbReference type="EMBL" id="DVMY01000051">
    <property type="protein sequence ID" value="HIU37193.1"/>
    <property type="molecule type" value="Genomic_DNA"/>
</dbReference>
<dbReference type="SMART" id="SM00079">
    <property type="entry name" value="PBPe"/>
    <property type="match status" value="1"/>
</dbReference>
<sequence length="245" mass="27261">MMKKLLLSLAIGAAMMTSAQAATISVGTEATFAPFEFMDEQTKKLTGFDMEIIEAVAKEMGDEVRIHNMGFDALIPSLQTGIIDVTVAAMTITPERQKRVDFTDPYYQSGLVIMVRQEDANKYTDFNSLEGQRLCAQIGTTGAMMAKRVKNAKVTEFNSITEAFMELKTKGCTAVINDKPVVDYYLVRRGDKTVTTVPQVFDAEYYGMAVKKGNKALIEKLNEGLKRIRANGVYDKIYSKWFGAH</sequence>
<protein>
    <submittedName>
        <fullName evidence="8">Basic amino acid ABC transporter substrate-binding protein</fullName>
    </submittedName>
</protein>
<evidence type="ECO:0000259" key="6">
    <source>
        <dbReference type="SMART" id="SM00062"/>
    </source>
</evidence>
<accession>A0A9D1IH36</accession>
<evidence type="ECO:0000256" key="4">
    <source>
        <dbReference type="RuleBase" id="RU003744"/>
    </source>
</evidence>
<evidence type="ECO:0000256" key="2">
    <source>
        <dbReference type="ARBA" id="ARBA00010333"/>
    </source>
</evidence>
<evidence type="ECO:0000259" key="7">
    <source>
        <dbReference type="SMART" id="SM00079"/>
    </source>
</evidence>
<dbReference type="InterPro" id="IPR001638">
    <property type="entry name" value="Solute-binding_3/MltF_N"/>
</dbReference>
<name>A0A9D1IH36_9BURK</name>
<feature type="chain" id="PRO_5039234837" evidence="5">
    <location>
        <begin position="22"/>
        <end position="245"/>
    </location>
</feature>
<reference evidence="8" key="2">
    <citation type="journal article" date="2021" name="PeerJ">
        <title>Extensive microbial diversity within the chicken gut microbiome revealed by metagenomics and culture.</title>
        <authorList>
            <person name="Gilroy R."/>
            <person name="Ravi A."/>
            <person name="Getino M."/>
            <person name="Pursley I."/>
            <person name="Horton D.L."/>
            <person name="Alikhan N.F."/>
            <person name="Baker D."/>
            <person name="Gharbi K."/>
            <person name="Hall N."/>
            <person name="Watson M."/>
            <person name="Adriaenssens E.M."/>
            <person name="Foster-Nyarko E."/>
            <person name="Jarju S."/>
            <person name="Secka A."/>
            <person name="Antonio M."/>
            <person name="Oren A."/>
            <person name="Chaudhuri R.R."/>
            <person name="La Ragione R."/>
            <person name="Hildebrand F."/>
            <person name="Pallen M.J."/>
        </authorList>
    </citation>
    <scope>NUCLEOTIDE SEQUENCE</scope>
    <source>
        <strain evidence="8">7463</strain>
    </source>
</reference>
<evidence type="ECO:0000256" key="5">
    <source>
        <dbReference type="SAM" id="SignalP"/>
    </source>
</evidence>
<organism evidence="8 9">
    <name type="scientific">Candidatus Aphodousia faecigallinarum</name>
    <dbReference type="NCBI Taxonomy" id="2840677"/>
    <lineage>
        <taxon>Bacteria</taxon>
        <taxon>Pseudomonadati</taxon>
        <taxon>Pseudomonadota</taxon>
        <taxon>Betaproteobacteria</taxon>
        <taxon>Burkholderiales</taxon>
        <taxon>Sutterellaceae</taxon>
        <taxon>Sutterellaceae incertae sedis</taxon>
        <taxon>Candidatus Aphodousia</taxon>
    </lineage>
</organism>
<dbReference type="InterPro" id="IPR018313">
    <property type="entry name" value="SBP_3_CS"/>
</dbReference>
<gene>
    <name evidence="8" type="ORF">IAC56_02840</name>
</gene>
<proteinExistence type="inferred from homology"/>
<evidence type="ECO:0000313" key="8">
    <source>
        <dbReference type="EMBL" id="HIU37193.1"/>
    </source>
</evidence>
<comment type="similarity">
    <text evidence="2 4">Belongs to the bacterial solute-binding protein 3 family.</text>
</comment>
<dbReference type="AlphaFoldDB" id="A0A9D1IH36"/>
<evidence type="ECO:0000256" key="3">
    <source>
        <dbReference type="ARBA" id="ARBA00022729"/>
    </source>
</evidence>
<dbReference type="Proteomes" id="UP000824083">
    <property type="component" value="Unassembled WGS sequence"/>
</dbReference>
<evidence type="ECO:0000256" key="1">
    <source>
        <dbReference type="ARBA" id="ARBA00004196"/>
    </source>
</evidence>
<dbReference type="SMART" id="SM00062">
    <property type="entry name" value="PBPb"/>
    <property type="match status" value="1"/>
</dbReference>
<dbReference type="CDD" id="cd13624">
    <property type="entry name" value="PBP2_Arg_Lys_His"/>
    <property type="match status" value="1"/>
</dbReference>
<reference evidence="8" key="1">
    <citation type="submission" date="2020-10" db="EMBL/GenBank/DDBJ databases">
        <authorList>
            <person name="Gilroy R."/>
        </authorList>
    </citation>
    <scope>NUCLEOTIDE SEQUENCE</scope>
    <source>
        <strain evidence="8">7463</strain>
    </source>
</reference>
<dbReference type="GO" id="GO:0015276">
    <property type="term" value="F:ligand-gated monoatomic ion channel activity"/>
    <property type="evidence" value="ECO:0007669"/>
    <property type="project" value="InterPro"/>
</dbReference>
<evidence type="ECO:0000313" key="9">
    <source>
        <dbReference type="Proteomes" id="UP000824083"/>
    </source>
</evidence>
<feature type="signal peptide" evidence="5">
    <location>
        <begin position="1"/>
        <end position="21"/>
    </location>
</feature>
<dbReference type="InterPro" id="IPR001320">
    <property type="entry name" value="Iontro_rcpt_C"/>
</dbReference>
<dbReference type="PANTHER" id="PTHR35936">
    <property type="entry name" value="MEMBRANE-BOUND LYTIC MUREIN TRANSGLYCOSYLASE F"/>
    <property type="match status" value="1"/>
</dbReference>
<keyword evidence="3 5" id="KW-0732">Signal</keyword>
<comment type="subcellular location">
    <subcellularLocation>
        <location evidence="1">Cell envelope</location>
    </subcellularLocation>
</comment>
<dbReference type="GO" id="GO:0016020">
    <property type="term" value="C:membrane"/>
    <property type="evidence" value="ECO:0007669"/>
    <property type="project" value="InterPro"/>
</dbReference>
<dbReference type="SUPFAM" id="SSF53850">
    <property type="entry name" value="Periplasmic binding protein-like II"/>
    <property type="match status" value="1"/>
</dbReference>
<dbReference type="GO" id="GO:0030313">
    <property type="term" value="C:cell envelope"/>
    <property type="evidence" value="ECO:0007669"/>
    <property type="project" value="UniProtKB-SubCell"/>
</dbReference>
<dbReference type="Gene3D" id="3.40.190.10">
    <property type="entry name" value="Periplasmic binding protein-like II"/>
    <property type="match status" value="2"/>
</dbReference>
<dbReference type="PANTHER" id="PTHR35936:SF38">
    <property type="entry name" value="GLUTAMINE-BINDING PERIPLASMIC PROTEIN"/>
    <property type="match status" value="1"/>
</dbReference>